<feature type="transmembrane region" description="Helical" evidence="11">
    <location>
        <begin position="147"/>
        <end position="168"/>
    </location>
</feature>
<evidence type="ECO:0000256" key="5">
    <source>
        <dbReference type="ARBA" id="ARBA00022448"/>
    </source>
</evidence>
<dbReference type="Pfam" id="PF00528">
    <property type="entry name" value="BPD_transp_1"/>
    <property type="match status" value="1"/>
</dbReference>
<reference evidence="14 15" key="1">
    <citation type="submission" date="2017-09" db="EMBL/GenBank/DDBJ databases">
        <title>Comparative genomics of rhizobia isolated from Phaseolus vulgaris in China.</title>
        <authorList>
            <person name="Tong W."/>
        </authorList>
    </citation>
    <scope>NUCLEOTIDE SEQUENCE [LARGE SCALE GENOMIC DNA]</scope>
    <source>
        <strain evidence="14 15">Y27</strain>
    </source>
</reference>
<keyword evidence="6 12" id="KW-1003">Cell membrane</keyword>
<keyword evidence="15" id="KW-1185">Reference proteome</keyword>
<dbReference type="InterPro" id="IPR000515">
    <property type="entry name" value="MetI-like"/>
</dbReference>
<evidence type="ECO:0000256" key="9">
    <source>
        <dbReference type="ARBA" id="ARBA00023136"/>
    </source>
</evidence>
<feature type="domain" description="ABC transmembrane type-1" evidence="13">
    <location>
        <begin position="77"/>
        <end position="268"/>
    </location>
</feature>
<evidence type="ECO:0000256" key="6">
    <source>
        <dbReference type="ARBA" id="ARBA00022475"/>
    </source>
</evidence>
<proteinExistence type="inferred from homology"/>
<evidence type="ECO:0000256" key="4">
    <source>
        <dbReference type="ARBA" id="ARBA00020515"/>
    </source>
</evidence>
<dbReference type="Proteomes" id="UP000219972">
    <property type="component" value="Unassembled WGS sequence"/>
</dbReference>
<evidence type="ECO:0000256" key="8">
    <source>
        <dbReference type="ARBA" id="ARBA00022989"/>
    </source>
</evidence>
<comment type="subunit">
    <text evidence="3 12">The complex is composed of two ATP-binding proteins (UgpC), two transmembrane proteins (UgpA and UgpE) and a solute-binding protein (UgpB).</text>
</comment>
<name>A0ABX4JG61_9HYPH</name>
<comment type="subcellular location">
    <subcellularLocation>
        <location evidence="12">Cell inner membrane</location>
        <topology evidence="12">Multi-pass membrane protein</topology>
    </subcellularLocation>
    <subcellularLocation>
        <location evidence="1 11">Cell membrane</location>
        <topology evidence="1 11">Multi-pass membrane protein</topology>
    </subcellularLocation>
</comment>
<comment type="caution">
    <text evidence="14">The sequence shown here is derived from an EMBL/GenBank/DDBJ whole genome shotgun (WGS) entry which is preliminary data.</text>
</comment>
<dbReference type="RefSeq" id="WP_097542236.1">
    <property type="nucleotide sequence ID" value="NZ_NWSL01000001.1"/>
</dbReference>
<feature type="transmembrane region" description="Helical" evidence="11">
    <location>
        <begin position="189"/>
        <end position="214"/>
    </location>
</feature>
<feature type="transmembrane region" description="Helical" evidence="11">
    <location>
        <begin position="16"/>
        <end position="37"/>
    </location>
</feature>
<evidence type="ECO:0000256" key="3">
    <source>
        <dbReference type="ARBA" id="ARBA00011557"/>
    </source>
</evidence>
<dbReference type="PROSITE" id="PS50928">
    <property type="entry name" value="ABC_TM1"/>
    <property type="match status" value="1"/>
</dbReference>
<feature type="transmembrane region" description="Helical" evidence="11">
    <location>
        <begin position="76"/>
        <end position="102"/>
    </location>
</feature>
<comment type="function">
    <text evidence="10 12">Part of the ABC transporter complex UgpBAEC involved in sn-glycerol-3-phosphate (G3P) import. Probably responsible for the translocation of the substrate across the membrane.</text>
</comment>
<dbReference type="Gene3D" id="1.10.3720.10">
    <property type="entry name" value="MetI-like"/>
    <property type="match status" value="1"/>
</dbReference>
<dbReference type="PANTHER" id="PTHR43744">
    <property type="entry name" value="ABC TRANSPORTER PERMEASE PROTEIN MG189-RELATED-RELATED"/>
    <property type="match status" value="1"/>
</dbReference>
<evidence type="ECO:0000313" key="14">
    <source>
        <dbReference type="EMBL" id="PDS53797.1"/>
    </source>
</evidence>
<evidence type="ECO:0000256" key="11">
    <source>
        <dbReference type="RuleBase" id="RU363032"/>
    </source>
</evidence>
<feature type="transmembrane region" description="Helical" evidence="11">
    <location>
        <begin position="246"/>
        <end position="266"/>
    </location>
</feature>
<evidence type="ECO:0000256" key="1">
    <source>
        <dbReference type="ARBA" id="ARBA00004651"/>
    </source>
</evidence>
<accession>A0ABX4JG61</accession>
<evidence type="ECO:0000313" key="15">
    <source>
        <dbReference type="Proteomes" id="UP000219972"/>
    </source>
</evidence>
<dbReference type="SUPFAM" id="SSF161098">
    <property type="entry name" value="MetI-like"/>
    <property type="match status" value="1"/>
</dbReference>
<dbReference type="EMBL" id="NWSL01000001">
    <property type="protein sequence ID" value="PDS53797.1"/>
    <property type="molecule type" value="Genomic_DNA"/>
</dbReference>
<keyword evidence="7 11" id="KW-0812">Transmembrane</keyword>
<protein>
    <recommendedName>
        <fullName evidence="4 12">sn-glycerol-3-phosphate transport system permease protein UgpE</fullName>
    </recommendedName>
</protein>
<keyword evidence="8 11" id="KW-1133">Transmembrane helix</keyword>
<evidence type="ECO:0000259" key="13">
    <source>
        <dbReference type="PROSITE" id="PS50928"/>
    </source>
</evidence>
<evidence type="ECO:0000256" key="2">
    <source>
        <dbReference type="ARBA" id="ARBA00009306"/>
    </source>
</evidence>
<keyword evidence="9 11" id="KW-0472">Membrane</keyword>
<sequence length="283" mass="31355">MYPRPIPEAAVWQRRFYVLAVVIVLLLWLCPLFAIILTSFRSTEDVMGGNLWGWPTGIGVIDNYTDVFTQTPMARYFLNSLIITVPSVIGVLALSTLAGYVLSRYRFPGNMLIFALFVGGNFLPHQIMMIPVRDLMVQLDLIDTTAALIIFHVAFQTGFATLFMRNFIAALPDELFQAARAEGASPFQTLVHVAIPLVRPALAALAILIFTFIWNDYFWAVVLTVSDSVKPVTAGLANLRGEWVSAWNLISAGTIVVAVPPVIMFFRMQRHFIAGLTMGAVKG</sequence>
<comment type="similarity">
    <text evidence="2 11">Belongs to the binding-protein-dependent transport system permease family.</text>
</comment>
<feature type="transmembrane region" description="Helical" evidence="11">
    <location>
        <begin position="109"/>
        <end position="127"/>
    </location>
</feature>
<dbReference type="CDD" id="cd06261">
    <property type="entry name" value="TM_PBP2"/>
    <property type="match status" value="1"/>
</dbReference>
<dbReference type="PANTHER" id="PTHR43744:SF8">
    <property type="entry name" value="SN-GLYCEROL-3-PHOSPHATE TRANSPORT SYSTEM PERMEASE PROTEIN UGPE"/>
    <property type="match status" value="1"/>
</dbReference>
<organism evidence="14 15">
    <name type="scientific">Rhizobium anhuiense</name>
    <dbReference type="NCBI Taxonomy" id="1184720"/>
    <lineage>
        <taxon>Bacteria</taxon>
        <taxon>Pseudomonadati</taxon>
        <taxon>Pseudomonadota</taxon>
        <taxon>Alphaproteobacteria</taxon>
        <taxon>Hyphomicrobiales</taxon>
        <taxon>Rhizobiaceae</taxon>
        <taxon>Rhizobium/Agrobacterium group</taxon>
        <taxon>Rhizobium</taxon>
    </lineage>
</organism>
<gene>
    <name evidence="12" type="primary">ugpE</name>
    <name evidence="14" type="ORF">CO662_02915</name>
</gene>
<evidence type="ECO:0000256" key="12">
    <source>
        <dbReference type="RuleBase" id="RU363056"/>
    </source>
</evidence>
<keyword evidence="5 11" id="KW-0813">Transport</keyword>
<evidence type="ECO:0000256" key="7">
    <source>
        <dbReference type="ARBA" id="ARBA00022692"/>
    </source>
</evidence>
<evidence type="ECO:0000256" key="10">
    <source>
        <dbReference type="ARBA" id="ARBA00037054"/>
    </source>
</evidence>
<keyword evidence="12" id="KW-0997">Cell inner membrane</keyword>
<dbReference type="InterPro" id="IPR035906">
    <property type="entry name" value="MetI-like_sf"/>
</dbReference>